<organism evidence="10 11">
    <name type="scientific">Phytomonospora endophytica</name>
    <dbReference type="NCBI Taxonomy" id="714109"/>
    <lineage>
        <taxon>Bacteria</taxon>
        <taxon>Bacillati</taxon>
        <taxon>Actinomycetota</taxon>
        <taxon>Actinomycetes</taxon>
        <taxon>Micromonosporales</taxon>
        <taxon>Micromonosporaceae</taxon>
        <taxon>Phytomonospora</taxon>
    </lineage>
</organism>
<dbReference type="SUPFAM" id="SSF54782">
    <property type="entry name" value="Porphobilinogen deaminase (hydroxymethylbilane synthase), C-terminal domain"/>
    <property type="match status" value="1"/>
</dbReference>
<feature type="modified residue" description="S-(dipyrrolylmethanemethyl)cysteine" evidence="7">
    <location>
        <position position="244"/>
    </location>
</feature>
<comment type="caution">
    <text evidence="10">The sequence shown here is derived from an EMBL/GenBank/DDBJ whole genome shotgun (WGS) entry which is preliminary data.</text>
</comment>
<feature type="domain" description="Porphobilinogen deaminase N-terminal" evidence="8">
    <location>
        <begin position="6"/>
        <end position="215"/>
    </location>
</feature>
<keyword evidence="5 7" id="KW-0627">Porphyrin biosynthesis</keyword>
<evidence type="ECO:0000256" key="1">
    <source>
        <dbReference type="ARBA" id="ARBA00002869"/>
    </source>
</evidence>
<evidence type="ECO:0000256" key="4">
    <source>
        <dbReference type="ARBA" id="ARBA00022679"/>
    </source>
</evidence>
<protein>
    <recommendedName>
        <fullName evidence="7">Porphobilinogen deaminase</fullName>
        <shortName evidence="7">PBG</shortName>
        <ecNumber evidence="7">2.5.1.61</ecNumber>
    </recommendedName>
    <alternativeName>
        <fullName evidence="7">Hydroxymethylbilane synthase</fullName>
        <shortName evidence="7">HMBS</shortName>
    </alternativeName>
    <alternativeName>
        <fullName evidence="7">Pre-uroporphyrinogen synthase</fullName>
    </alternativeName>
</protein>
<accession>A0A841FTJ6</accession>
<comment type="function">
    <text evidence="1 7">Tetrapolymerization of the monopyrrole PBG into the hydroxymethylbilane pre-uroporphyrinogen in several discrete steps.</text>
</comment>
<evidence type="ECO:0000256" key="6">
    <source>
        <dbReference type="ARBA" id="ARBA00048169"/>
    </source>
</evidence>
<evidence type="ECO:0000256" key="3">
    <source>
        <dbReference type="ARBA" id="ARBA00011245"/>
    </source>
</evidence>
<comment type="cofactor">
    <cofactor evidence="7">
        <name>dipyrromethane</name>
        <dbReference type="ChEBI" id="CHEBI:60342"/>
    </cofactor>
    <text evidence="7">Binds 1 dipyrromethane group covalently.</text>
</comment>
<dbReference type="PIRSF" id="PIRSF001438">
    <property type="entry name" value="4pyrrol_synth_OHMeBilane_synth"/>
    <property type="match status" value="1"/>
</dbReference>
<name>A0A841FTJ6_9ACTN</name>
<dbReference type="EMBL" id="JACHGT010000011">
    <property type="protein sequence ID" value="MBB6037058.1"/>
    <property type="molecule type" value="Genomic_DNA"/>
</dbReference>
<dbReference type="SUPFAM" id="SSF53850">
    <property type="entry name" value="Periplasmic binding protein-like II"/>
    <property type="match status" value="1"/>
</dbReference>
<keyword evidence="11" id="KW-1185">Reference proteome</keyword>
<feature type="domain" description="Porphobilinogen deaminase C-terminal" evidence="9">
    <location>
        <begin position="229"/>
        <end position="296"/>
    </location>
</feature>
<comment type="similarity">
    <text evidence="2 7">Belongs to the HMBS family.</text>
</comment>
<dbReference type="GO" id="GO:0005737">
    <property type="term" value="C:cytoplasm"/>
    <property type="evidence" value="ECO:0007669"/>
    <property type="project" value="UniProtKB-UniRule"/>
</dbReference>
<evidence type="ECO:0000256" key="7">
    <source>
        <dbReference type="HAMAP-Rule" id="MF_00260"/>
    </source>
</evidence>
<keyword evidence="4 7" id="KW-0808">Transferase</keyword>
<dbReference type="Pfam" id="PF03900">
    <property type="entry name" value="Porphobil_deamC"/>
    <property type="match status" value="1"/>
</dbReference>
<proteinExistence type="inferred from homology"/>
<dbReference type="HAMAP" id="MF_00260">
    <property type="entry name" value="Porphobil_deam"/>
    <property type="match status" value="1"/>
</dbReference>
<evidence type="ECO:0000313" key="11">
    <source>
        <dbReference type="Proteomes" id="UP000548476"/>
    </source>
</evidence>
<dbReference type="InterPro" id="IPR022419">
    <property type="entry name" value="Porphobilin_deaminase_cofac_BS"/>
</dbReference>
<gene>
    <name evidence="7" type="primary">hemC</name>
    <name evidence="10" type="ORF">HNR73_004931</name>
</gene>
<dbReference type="FunFam" id="3.40.190.10:FF:000005">
    <property type="entry name" value="Porphobilinogen deaminase"/>
    <property type="match status" value="1"/>
</dbReference>
<dbReference type="InterPro" id="IPR000860">
    <property type="entry name" value="HemC"/>
</dbReference>
<dbReference type="GO" id="GO:0004418">
    <property type="term" value="F:hydroxymethylbilane synthase activity"/>
    <property type="evidence" value="ECO:0007669"/>
    <property type="project" value="UniProtKB-UniRule"/>
</dbReference>
<evidence type="ECO:0000256" key="5">
    <source>
        <dbReference type="ARBA" id="ARBA00023244"/>
    </source>
</evidence>
<dbReference type="InterPro" id="IPR022417">
    <property type="entry name" value="Porphobilin_deaminase_N"/>
</dbReference>
<dbReference type="Gene3D" id="3.30.160.40">
    <property type="entry name" value="Porphobilinogen deaminase, C-terminal domain"/>
    <property type="match status" value="1"/>
</dbReference>
<sequence length="312" mass="32582">MSPRTVRIGTRSSPMAVAQAEAVARALRHLHPEDRTELVRVTTSGDRWTGSLAALGGKGAFTRELDAMQVEGDFEVGVHCLKDVPGDVDLPEGLMIAAYLEREDARDVVISLSGRGLDDLTPGTIVGTSSVRRRAQLARHWPALKTAPIRGNANSRLSKLDGGGQFDALILARAGLARIGLPHRETALADPERMIPAIGAGIIVVTTRTTDAATRELVERLDHEPTRQAATAERALLRGLGGNCHSPIAGWAVHGELLSLRGAVYSPDGAVFLEATASGKPEEAADIGAAVATELLAAGAADVIAGAAEEAG</sequence>
<dbReference type="Gene3D" id="3.40.190.10">
    <property type="entry name" value="Periplasmic binding protein-like II"/>
    <property type="match status" value="2"/>
</dbReference>
<evidence type="ECO:0000259" key="8">
    <source>
        <dbReference type="Pfam" id="PF01379"/>
    </source>
</evidence>
<dbReference type="NCBIfam" id="TIGR00212">
    <property type="entry name" value="hemC"/>
    <property type="match status" value="1"/>
</dbReference>
<dbReference type="AlphaFoldDB" id="A0A841FTJ6"/>
<evidence type="ECO:0000259" key="9">
    <source>
        <dbReference type="Pfam" id="PF03900"/>
    </source>
</evidence>
<dbReference type="PROSITE" id="PS00533">
    <property type="entry name" value="PORPHOBILINOGEN_DEAM"/>
    <property type="match status" value="1"/>
</dbReference>
<dbReference type="PANTHER" id="PTHR11557:SF0">
    <property type="entry name" value="PORPHOBILINOGEN DEAMINASE"/>
    <property type="match status" value="1"/>
</dbReference>
<dbReference type="GO" id="GO:0006782">
    <property type="term" value="P:protoporphyrinogen IX biosynthetic process"/>
    <property type="evidence" value="ECO:0007669"/>
    <property type="project" value="UniProtKB-UniRule"/>
</dbReference>
<comment type="miscellaneous">
    <text evidence="7">The porphobilinogen subunits are added to the dipyrromethane group.</text>
</comment>
<dbReference type="EC" id="2.5.1.61" evidence="7"/>
<reference evidence="10 11" key="1">
    <citation type="submission" date="2020-08" db="EMBL/GenBank/DDBJ databases">
        <title>Genomic Encyclopedia of Type Strains, Phase IV (KMG-IV): sequencing the most valuable type-strain genomes for metagenomic binning, comparative biology and taxonomic classification.</title>
        <authorList>
            <person name="Goeker M."/>
        </authorList>
    </citation>
    <scope>NUCLEOTIDE SEQUENCE [LARGE SCALE GENOMIC DNA]</scope>
    <source>
        <strain evidence="10 11">YIM 65646</strain>
    </source>
</reference>
<evidence type="ECO:0000256" key="2">
    <source>
        <dbReference type="ARBA" id="ARBA00005638"/>
    </source>
</evidence>
<comment type="catalytic activity">
    <reaction evidence="6 7">
        <text>4 porphobilinogen + H2O = hydroxymethylbilane + 4 NH4(+)</text>
        <dbReference type="Rhea" id="RHEA:13185"/>
        <dbReference type="ChEBI" id="CHEBI:15377"/>
        <dbReference type="ChEBI" id="CHEBI:28938"/>
        <dbReference type="ChEBI" id="CHEBI:57845"/>
        <dbReference type="ChEBI" id="CHEBI:58126"/>
        <dbReference type="EC" id="2.5.1.61"/>
    </reaction>
</comment>
<dbReference type="InterPro" id="IPR036803">
    <property type="entry name" value="Porphobilinogen_deaminase_C_sf"/>
</dbReference>
<evidence type="ECO:0000313" key="10">
    <source>
        <dbReference type="EMBL" id="MBB6037058.1"/>
    </source>
</evidence>
<comment type="subunit">
    <text evidence="3 7">Monomer.</text>
</comment>
<dbReference type="Proteomes" id="UP000548476">
    <property type="component" value="Unassembled WGS sequence"/>
</dbReference>
<dbReference type="Pfam" id="PF01379">
    <property type="entry name" value="Porphobil_deam"/>
    <property type="match status" value="1"/>
</dbReference>
<dbReference type="PANTHER" id="PTHR11557">
    <property type="entry name" value="PORPHOBILINOGEN DEAMINASE"/>
    <property type="match status" value="1"/>
</dbReference>
<dbReference type="InterPro" id="IPR022418">
    <property type="entry name" value="Porphobilinogen_deaminase_C"/>
</dbReference>
<dbReference type="PRINTS" id="PR00151">
    <property type="entry name" value="PORPHBDMNASE"/>
</dbReference>
<dbReference type="RefSeq" id="WP_239122285.1">
    <property type="nucleotide sequence ID" value="NZ_BONT01000072.1"/>
</dbReference>